<evidence type="ECO:0000313" key="2">
    <source>
        <dbReference type="Proteomes" id="UP000477739"/>
    </source>
</evidence>
<reference evidence="1 2" key="1">
    <citation type="submission" date="2019-11" db="EMBL/GenBank/DDBJ databases">
        <title>Escherichia alba sp. nov. isolated from the gut of plastic-eating superworms Zophobas atratus.</title>
        <authorList>
            <person name="Yang Y."/>
        </authorList>
    </citation>
    <scope>NUCLEOTIDE SEQUENCE [LARGE SCALE GENOMIC DNA]</scope>
    <source>
        <strain evidence="2">BIT-B35</strain>
    </source>
</reference>
<dbReference type="EMBL" id="WMJZ01000006">
    <property type="protein sequence ID" value="MTH45935.1"/>
    <property type="molecule type" value="Genomic_DNA"/>
</dbReference>
<proteinExistence type="predicted"/>
<keyword evidence="2" id="KW-1185">Reference proteome</keyword>
<name>A0A6L6IIJ3_9ENTR</name>
<organism evidence="1 2">
    <name type="scientific">Intestinirhabdus alba</name>
    <dbReference type="NCBI Taxonomy" id="2899544"/>
    <lineage>
        <taxon>Bacteria</taxon>
        <taxon>Pseudomonadati</taxon>
        <taxon>Pseudomonadota</taxon>
        <taxon>Gammaproteobacteria</taxon>
        <taxon>Enterobacterales</taxon>
        <taxon>Enterobacteriaceae</taxon>
        <taxon>Intestinirhabdus</taxon>
    </lineage>
</organism>
<sequence>MTVGKTVSEMFNSILQQAISGSLPAGAGSGGFWRAAAAALQGKMILAEARYITV</sequence>
<dbReference type="AlphaFoldDB" id="A0A6L6IIJ3"/>
<evidence type="ECO:0000313" key="1">
    <source>
        <dbReference type="EMBL" id="MTH45935.1"/>
    </source>
</evidence>
<comment type="caution">
    <text evidence="1">The sequence shown here is derived from an EMBL/GenBank/DDBJ whole genome shotgun (WGS) entry which is preliminary data.</text>
</comment>
<protein>
    <submittedName>
        <fullName evidence="1">Uncharacterized protein</fullName>
    </submittedName>
</protein>
<accession>A0A6L6IIJ3</accession>
<dbReference type="Proteomes" id="UP000477739">
    <property type="component" value="Unassembled WGS sequence"/>
</dbReference>
<gene>
    <name evidence="1" type="ORF">GJV78_06580</name>
</gene>